<dbReference type="GO" id="GO:0005829">
    <property type="term" value="C:cytosol"/>
    <property type="evidence" value="ECO:0007669"/>
    <property type="project" value="TreeGrafter"/>
</dbReference>
<evidence type="ECO:0000313" key="7">
    <source>
        <dbReference type="EMBL" id="KAL0004894.1"/>
    </source>
</evidence>
<evidence type="ECO:0000256" key="3">
    <source>
        <dbReference type="ARBA" id="ARBA00022448"/>
    </source>
</evidence>
<dbReference type="InterPro" id="IPR016024">
    <property type="entry name" value="ARM-type_fold"/>
</dbReference>
<proteinExistence type="inferred from homology"/>
<keyword evidence="5" id="KW-0539">Nucleus</keyword>
<dbReference type="SMART" id="SM00913">
    <property type="entry name" value="IBN_N"/>
    <property type="match status" value="1"/>
</dbReference>
<dbReference type="PANTHER" id="PTHR10997:SF9">
    <property type="entry name" value="IMPORTIN-9"/>
    <property type="match status" value="1"/>
</dbReference>
<dbReference type="Pfam" id="PF25758">
    <property type="entry name" value="TPR_IPO11"/>
    <property type="match status" value="1"/>
</dbReference>
<gene>
    <name evidence="7" type="ORF">SO802_012455</name>
</gene>
<dbReference type="AlphaFoldDB" id="A0AAW2D469"/>
<dbReference type="InterPro" id="IPR001494">
    <property type="entry name" value="Importin-beta_N"/>
</dbReference>
<comment type="caution">
    <text evidence="7">The sequence shown here is derived from an EMBL/GenBank/DDBJ whole genome shotgun (WGS) entry which is preliminary data.</text>
</comment>
<evidence type="ECO:0000313" key="8">
    <source>
        <dbReference type="Proteomes" id="UP001459277"/>
    </source>
</evidence>
<evidence type="ECO:0000259" key="6">
    <source>
        <dbReference type="PROSITE" id="PS50166"/>
    </source>
</evidence>
<dbReference type="PANTHER" id="PTHR10997">
    <property type="entry name" value="IMPORTIN-7, 8, 11"/>
    <property type="match status" value="1"/>
</dbReference>
<dbReference type="Pfam" id="PF25018">
    <property type="entry name" value="HEAT_IPO9_c"/>
    <property type="match status" value="1"/>
</dbReference>
<dbReference type="InterPro" id="IPR058669">
    <property type="entry name" value="TPR_IPO7/11-like"/>
</dbReference>
<dbReference type="Proteomes" id="UP001459277">
    <property type="component" value="Unassembled WGS sequence"/>
</dbReference>
<dbReference type="Gene3D" id="1.25.10.10">
    <property type="entry name" value="Leucine-rich Repeat Variant"/>
    <property type="match status" value="1"/>
</dbReference>
<dbReference type="Pfam" id="PF03810">
    <property type="entry name" value="IBN_N"/>
    <property type="match status" value="1"/>
</dbReference>
<evidence type="ECO:0000256" key="5">
    <source>
        <dbReference type="ARBA" id="ARBA00023242"/>
    </source>
</evidence>
<organism evidence="7 8">
    <name type="scientific">Lithocarpus litseifolius</name>
    <dbReference type="NCBI Taxonomy" id="425828"/>
    <lineage>
        <taxon>Eukaryota</taxon>
        <taxon>Viridiplantae</taxon>
        <taxon>Streptophyta</taxon>
        <taxon>Embryophyta</taxon>
        <taxon>Tracheophyta</taxon>
        <taxon>Spermatophyta</taxon>
        <taxon>Magnoliopsida</taxon>
        <taxon>eudicotyledons</taxon>
        <taxon>Gunneridae</taxon>
        <taxon>Pentapetalae</taxon>
        <taxon>rosids</taxon>
        <taxon>fabids</taxon>
        <taxon>Fagales</taxon>
        <taxon>Fagaceae</taxon>
        <taxon>Lithocarpus</taxon>
    </lineage>
</organism>
<dbReference type="InterPro" id="IPR011989">
    <property type="entry name" value="ARM-like"/>
</dbReference>
<dbReference type="SUPFAM" id="SSF48371">
    <property type="entry name" value="ARM repeat"/>
    <property type="match status" value="1"/>
</dbReference>
<evidence type="ECO:0000256" key="2">
    <source>
        <dbReference type="ARBA" id="ARBA00007991"/>
    </source>
</evidence>
<dbReference type="GO" id="GO:0031267">
    <property type="term" value="F:small GTPase binding"/>
    <property type="evidence" value="ECO:0007669"/>
    <property type="project" value="InterPro"/>
</dbReference>
<dbReference type="InterPro" id="IPR056840">
    <property type="entry name" value="HEAT_IPO9_central"/>
</dbReference>
<protein>
    <recommendedName>
        <fullName evidence="6">Importin N-terminal domain-containing protein</fullName>
    </recommendedName>
</protein>
<reference evidence="7 8" key="1">
    <citation type="submission" date="2024-01" db="EMBL/GenBank/DDBJ databases">
        <title>A telomere-to-telomere, gap-free genome of sweet tea (Lithocarpus litseifolius).</title>
        <authorList>
            <person name="Zhou J."/>
        </authorList>
    </citation>
    <scope>NUCLEOTIDE SEQUENCE [LARGE SCALE GENOMIC DNA]</scope>
    <source>
        <strain evidence="7">Zhou-2022a</strain>
        <tissue evidence="7">Leaf</tissue>
    </source>
</reference>
<dbReference type="GO" id="GO:0006606">
    <property type="term" value="P:protein import into nucleus"/>
    <property type="evidence" value="ECO:0007669"/>
    <property type="project" value="TreeGrafter"/>
</dbReference>
<name>A0AAW2D469_9ROSI</name>
<dbReference type="FunFam" id="1.25.10.10:FF:000459">
    <property type="entry name" value="ARM repeat superfamily protein"/>
    <property type="match status" value="1"/>
</dbReference>
<dbReference type="GO" id="GO:0005635">
    <property type="term" value="C:nuclear envelope"/>
    <property type="evidence" value="ECO:0007669"/>
    <property type="project" value="TreeGrafter"/>
</dbReference>
<feature type="domain" description="Importin N-terminal" evidence="6">
    <location>
        <begin position="30"/>
        <end position="106"/>
    </location>
</feature>
<accession>A0AAW2D469</accession>
<dbReference type="EMBL" id="JAZDWU010000004">
    <property type="protein sequence ID" value="KAL0004894.1"/>
    <property type="molecule type" value="Genomic_DNA"/>
</dbReference>
<dbReference type="PROSITE" id="PS50166">
    <property type="entry name" value="IMPORTIN_B_NT"/>
    <property type="match status" value="1"/>
</dbReference>
<keyword evidence="8" id="KW-1185">Reference proteome</keyword>
<evidence type="ECO:0000256" key="1">
    <source>
        <dbReference type="ARBA" id="ARBA00004123"/>
    </source>
</evidence>
<keyword evidence="3" id="KW-0813">Transport</keyword>
<comment type="subcellular location">
    <subcellularLocation>
        <location evidence="1">Nucleus</location>
    </subcellularLocation>
</comment>
<evidence type="ECO:0000256" key="4">
    <source>
        <dbReference type="ARBA" id="ARBA00022927"/>
    </source>
</evidence>
<keyword evidence="4" id="KW-0653">Protein transport</keyword>
<sequence>MANVIDQDQHWLLNCLSATLDPNHEVRSFAEASLNQASLQPGFGSALSKVAANRELPLGLRQLAAVLLKQFVKKHWQEGEDSFEHPAVSSDEKAVIRRLLLMSLDDPQRKICTAISMAMASIAVYDWPEEWPDLLPFLLKLISDQTNMNGVHGALRCLALLSGDLDDKTVPALVPVLFPCLLTIVSSPQVYEKYIRTKALSIVYYCTSMLVAMSGVYKTETTALIGPMLKPWMDQFSIILEHPVQSEDPNDWSIRMEVLKCLNQFVQNLPGLTESEFMVIIRPLWETFVSSLGVYVRSSIEGTEDSFEGRYDSDGAEKSLDSYVIQLFEFLLTIMGSAKLAKVVANNTTELVYYTIAFLQMTEQQVHTWSVDANQFVADEDDVTYSCRVSGALLLEEVVHAYGREGIDAIMNGAKQHFRESQQEKVSGSTVWWRRREATLFALASLSEQLVDLEVSGPSRVDVGKLVEQIITEDIGIGVHEYPFLYARIFTSVAKFSPLISRGVLEHILYAAIKAIGMDVPPPVKVGACRALSQLLPEANKELIRSQMMGLFSSLTDLLNQASDETLHLVLETLQSAIKAGSETSTSVEPIISPIILNVWALHISDPFISIDALEVLEAIKNSPGCIHPLTSRVLPYIGPILNKPQQQPDGLVAGSLDLVTMLLKNAPIDVVKAVHDVCFDAVIWIVLQSDDHSEMQNATECLAAFVSGGREEVLTWSGDSRFTMRSLLDAASRLLDPKLESSGSLFVGSYILQLILNLPSQMSLHIRDLVAALVRRMQSVQIVGLKSSLLLIFARLVHMSSPNVEQFIDLLTSIPAEGYDNSFSYVMSEWTKQQSEIQGAYQIKVTTSALALLLSTRHAELTKTNVQGHLVKFAAGITTRSKAKLAPDQWAMVSLPEKILALLADALIEIREQDLADDDEDSDWEEVQAGDAEMDKDLLQSLSATSSGRPSYEHLEAMEKVFNKDHEDDYEADQLCVADPLYQINLACYLRDFLINFCQSNRPLFENLCQSLTESEQDAIQMVLSSNNLYLVCRE</sequence>
<comment type="similarity">
    <text evidence="2">Belongs to the importin beta family.</text>
</comment>